<dbReference type="GO" id="GO:0016020">
    <property type="term" value="C:membrane"/>
    <property type="evidence" value="ECO:0007669"/>
    <property type="project" value="UniProtKB-SubCell"/>
</dbReference>
<dbReference type="Gene3D" id="3.40.50.2000">
    <property type="entry name" value="Glycogen Phosphorylase B"/>
    <property type="match status" value="1"/>
</dbReference>
<dbReference type="PROSITE" id="PS00375">
    <property type="entry name" value="UDPGT"/>
    <property type="match status" value="1"/>
</dbReference>
<feature type="signal peptide" evidence="5">
    <location>
        <begin position="1"/>
        <end position="22"/>
    </location>
</feature>
<comment type="caution">
    <text evidence="6">The sequence shown here is derived from an EMBL/GenBank/DDBJ whole genome shotgun (WGS) entry which is preliminary data.</text>
</comment>
<dbReference type="InterPro" id="IPR035595">
    <property type="entry name" value="UDP_glycos_trans_CS"/>
</dbReference>
<dbReference type="AlphaFoldDB" id="A0A8K0KQ90"/>
<name>A0A8K0KQ90_LADFU</name>
<keyword evidence="3 4" id="KW-0808">Transferase</keyword>
<evidence type="ECO:0000256" key="1">
    <source>
        <dbReference type="ARBA" id="ARBA00009995"/>
    </source>
</evidence>
<proteinExistence type="inferred from homology"/>
<comment type="similarity">
    <text evidence="1 4">Belongs to the UDP-glycosyltransferase family.</text>
</comment>
<keyword evidence="2 4" id="KW-0328">Glycosyltransferase</keyword>
<protein>
    <recommendedName>
        <fullName evidence="5">UDP-glucuronosyltransferase</fullName>
        <ecNumber evidence="5">2.4.1.17</ecNumber>
    </recommendedName>
</protein>
<dbReference type="InterPro" id="IPR050271">
    <property type="entry name" value="UDP-glycosyltransferase"/>
</dbReference>
<reference evidence="6" key="2">
    <citation type="submission" date="2017-10" db="EMBL/GenBank/DDBJ databases">
        <title>Ladona fulva Genome sequencing and assembly.</title>
        <authorList>
            <person name="Murali S."/>
            <person name="Richards S."/>
            <person name="Bandaranaike D."/>
            <person name="Bellair M."/>
            <person name="Blankenburg K."/>
            <person name="Chao H."/>
            <person name="Dinh H."/>
            <person name="Doddapaneni H."/>
            <person name="Dugan-Rocha S."/>
            <person name="Elkadiri S."/>
            <person name="Gnanaolivu R."/>
            <person name="Hernandez B."/>
            <person name="Skinner E."/>
            <person name="Javaid M."/>
            <person name="Lee S."/>
            <person name="Li M."/>
            <person name="Ming W."/>
            <person name="Munidasa M."/>
            <person name="Muniz J."/>
            <person name="Nguyen L."/>
            <person name="Hughes D."/>
            <person name="Osuji N."/>
            <person name="Pu L.-L."/>
            <person name="Puazo M."/>
            <person name="Qu C."/>
            <person name="Quiroz J."/>
            <person name="Raj R."/>
            <person name="Weissenberger G."/>
            <person name="Xin Y."/>
            <person name="Zou X."/>
            <person name="Han Y."/>
            <person name="Worley K."/>
            <person name="Muzny D."/>
            <person name="Gibbs R."/>
        </authorList>
    </citation>
    <scope>NUCLEOTIDE SEQUENCE</scope>
    <source>
        <strain evidence="6">Sampled in the wild</strain>
    </source>
</reference>
<dbReference type="PANTHER" id="PTHR48043">
    <property type="entry name" value="EG:EG0003.4 PROTEIN-RELATED"/>
    <property type="match status" value="1"/>
</dbReference>
<evidence type="ECO:0000256" key="5">
    <source>
        <dbReference type="RuleBase" id="RU362059"/>
    </source>
</evidence>
<evidence type="ECO:0000256" key="2">
    <source>
        <dbReference type="ARBA" id="ARBA00022676"/>
    </source>
</evidence>
<evidence type="ECO:0000256" key="4">
    <source>
        <dbReference type="RuleBase" id="RU003718"/>
    </source>
</evidence>
<sequence length="429" mass="48194">MGSKWNFILLSVLAIFSSSVESARILAVVPSPTHSHHIWNRSLMLALAKRGHHITVLSPDIEKEKVPNYRHILLEDSYTTNEEKFDFEEMAEGPLLSVTLVMDWGIECCKHQMQTKGAKELLRMPPDSFDLIIMETVFNDCTFLYLHHFGGGTRIPIVGITAYGIGPWTDLLTGARTMPSVFAFPSLPFLSKMSFWERLVNTATTGVYWAGMYFYYHPLQQKIAEAAYGKPLPPLWKLASNISLLLVNNHYVLNGPQALLPGIIDVSGMQCSPSKPLPKDIHDFIDGSPKGAIYFSLGSNIKSEILRKEKLKIIINTFAALGPEIRVLWKFDPSTSIEDLPANVLLKKWLPQEDVLGHPKLLAFVSHGGLLSTQESIYHRVPIVGLPFFVDQHTNVRRLVEMGIGKQVDYKTLNKETFTTTILEVINNP</sequence>
<dbReference type="PANTHER" id="PTHR48043:SF159">
    <property type="entry name" value="EG:EG0003.4 PROTEIN-RELATED"/>
    <property type="match status" value="1"/>
</dbReference>
<dbReference type="InterPro" id="IPR002213">
    <property type="entry name" value="UDP_glucos_trans"/>
</dbReference>
<feature type="chain" id="PRO_5035488742" description="UDP-glucuronosyltransferase" evidence="5">
    <location>
        <begin position="23"/>
        <end position="429"/>
    </location>
</feature>
<keyword evidence="5" id="KW-0732">Signal</keyword>
<dbReference type="CDD" id="cd03784">
    <property type="entry name" value="GT1_Gtf-like"/>
    <property type="match status" value="1"/>
</dbReference>
<dbReference type="Pfam" id="PF00201">
    <property type="entry name" value="UDPGT"/>
    <property type="match status" value="1"/>
</dbReference>
<dbReference type="SUPFAM" id="SSF53756">
    <property type="entry name" value="UDP-Glycosyltransferase/glycogen phosphorylase"/>
    <property type="match status" value="1"/>
</dbReference>
<organism evidence="6 7">
    <name type="scientific">Ladona fulva</name>
    <name type="common">Scarce chaser dragonfly</name>
    <name type="synonym">Libellula fulva</name>
    <dbReference type="NCBI Taxonomy" id="123851"/>
    <lineage>
        <taxon>Eukaryota</taxon>
        <taxon>Metazoa</taxon>
        <taxon>Ecdysozoa</taxon>
        <taxon>Arthropoda</taxon>
        <taxon>Hexapoda</taxon>
        <taxon>Insecta</taxon>
        <taxon>Pterygota</taxon>
        <taxon>Palaeoptera</taxon>
        <taxon>Odonata</taxon>
        <taxon>Epiprocta</taxon>
        <taxon>Anisoptera</taxon>
        <taxon>Libelluloidea</taxon>
        <taxon>Libellulidae</taxon>
        <taxon>Ladona</taxon>
    </lineage>
</organism>
<feature type="non-terminal residue" evidence="6">
    <location>
        <position position="429"/>
    </location>
</feature>
<evidence type="ECO:0000313" key="6">
    <source>
        <dbReference type="EMBL" id="KAG8238388.1"/>
    </source>
</evidence>
<reference evidence="6" key="1">
    <citation type="submission" date="2013-04" db="EMBL/GenBank/DDBJ databases">
        <authorList>
            <person name="Qu J."/>
            <person name="Murali S.C."/>
            <person name="Bandaranaike D."/>
            <person name="Bellair M."/>
            <person name="Blankenburg K."/>
            <person name="Chao H."/>
            <person name="Dinh H."/>
            <person name="Doddapaneni H."/>
            <person name="Downs B."/>
            <person name="Dugan-Rocha S."/>
            <person name="Elkadiri S."/>
            <person name="Gnanaolivu R.D."/>
            <person name="Hernandez B."/>
            <person name="Javaid M."/>
            <person name="Jayaseelan J.C."/>
            <person name="Lee S."/>
            <person name="Li M."/>
            <person name="Ming W."/>
            <person name="Munidasa M."/>
            <person name="Muniz J."/>
            <person name="Nguyen L."/>
            <person name="Ongeri F."/>
            <person name="Osuji N."/>
            <person name="Pu L.-L."/>
            <person name="Puazo M."/>
            <person name="Qu C."/>
            <person name="Quiroz J."/>
            <person name="Raj R."/>
            <person name="Weissenberger G."/>
            <person name="Xin Y."/>
            <person name="Zou X."/>
            <person name="Han Y."/>
            <person name="Richards S."/>
            <person name="Worley K."/>
            <person name="Muzny D."/>
            <person name="Gibbs R."/>
        </authorList>
    </citation>
    <scope>NUCLEOTIDE SEQUENCE</scope>
    <source>
        <strain evidence="6">Sampled in the wild</strain>
    </source>
</reference>
<dbReference type="GO" id="GO:0015020">
    <property type="term" value="F:glucuronosyltransferase activity"/>
    <property type="evidence" value="ECO:0007669"/>
    <property type="project" value="UniProtKB-EC"/>
</dbReference>
<comment type="catalytic activity">
    <reaction evidence="5">
        <text>glucuronate acceptor + UDP-alpha-D-glucuronate = acceptor beta-D-glucuronoside + UDP + H(+)</text>
        <dbReference type="Rhea" id="RHEA:21032"/>
        <dbReference type="ChEBI" id="CHEBI:15378"/>
        <dbReference type="ChEBI" id="CHEBI:58052"/>
        <dbReference type="ChEBI" id="CHEBI:58223"/>
        <dbReference type="ChEBI" id="CHEBI:132367"/>
        <dbReference type="ChEBI" id="CHEBI:132368"/>
        <dbReference type="EC" id="2.4.1.17"/>
    </reaction>
</comment>
<dbReference type="OrthoDB" id="5835829at2759"/>
<dbReference type="Proteomes" id="UP000792457">
    <property type="component" value="Unassembled WGS sequence"/>
</dbReference>
<evidence type="ECO:0000256" key="3">
    <source>
        <dbReference type="ARBA" id="ARBA00022679"/>
    </source>
</evidence>
<gene>
    <name evidence="6" type="primary">UGT</name>
    <name evidence="6" type="ORF">J437_LFUL019838</name>
</gene>
<dbReference type="EMBL" id="KZ309351">
    <property type="protein sequence ID" value="KAG8238388.1"/>
    <property type="molecule type" value="Genomic_DNA"/>
</dbReference>
<dbReference type="FunFam" id="3.40.50.2000:FF:000050">
    <property type="entry name" value="UDP-glucuronosyltransferase"/>
    <property type="match status" value="1"/>
</dbReference>
<dbReference type="EC" id="2.4.1.17" evidence="5"/>
<accession>A0A8K0KQ90</accession>
<keyword evidence="7" id="KW-1185">Reference proteome</keyword>
<comment type="subcellular location">
    <subcellularLocation>
        <location evidence="5">Membrane</location>
        <topology evidence="5">Single-pass membrane protein</topology>
    </subcellularLocation>
</comment>
<evidence type="ECO:0000313" key="7">
    <source>
        <dbReference type="Proteomes" id="UP000792457"/>
    </source>
</evidence>